<dbReference type="Pfam" id="PF13609">
    <property type="entry name" value="Porin_4"/>
    <property type="match status" value="1"/>
</dbReference>
<keyword evidence="4" id="KW-1185">Reference proteome</keyword>
<gene>
    <name evidence="3" type="ORF">AABB28_15035</name>
</gene>
<name>A0AAN0M102_9RHOB</name>
<dbReference type="GO" id="GO:0016020">
    <property type="term" value="C:membrane"/>
    <property type="evidence" value="ECO:0007669"/>
    <property type="project" value="InterPro"/>
</dbReference>
<sequence length="305" mass="30802">MKKVLLTTTALVFTAGFAAAEGHSAASITISGEAIAGVKYIEDAAQETTQFLELDFGVSGKTVTDGGLEVGASFDLDLNSGGEAAPDDEEVYISGGGITLTLGDVGSADDSVIANIADIGFDGIGIDDTAEFFFDTTTQNIHVKGEFGAITAVATANMDETGTDASEDYGIAVNYDAGTFSVGAGFTNNADEAGLDEDIETFILGGSVTAGGADINLFFHTADADDFAESVSGYGASVSYPMGALTLVASVGATDLDDDDADFGVGASYDLGGGVSFAGGIGQVDNPFADDDGIMVADMGIKMKF</sequence>
<dbReference type="GO" id="GO:0015288">
    <property type="term" value="F:porin activity"/>
    <property type="evidence" value="ECO:0007669"/>
    <property type="project" value="InterPro"/>
</dbReference>
<dbReference type="KEGG" id="yag:AABB28_15035"/>
<proteinExistence type="predicted"/>
<feature type="signal peptide" evidence="1">
    <location>
        <begin position="1"/>
        <end position="20"/>
    </location>
</feature>
<dbReference type="Proteomes" id="UP001451782">
    <property type="component" value="Chromosome"/>
</dbReference>
<keyword evidence="1" id="KW-0732">Signal</keyword>
<accession>A0AAN0M102</accession>
<dbReference type="InterPro" id="IPR033900">
    <property type="entry name" value="Gram_neg_porin_domain"/>
</dbReference>
<dbReference type="SUPFAM" id="SSF56935">
    <property type="entry name" value="Porins"/>
    <property type="match status" value="1"/>
</dbReference>
<evidence type="ECO:0000313" key="4">
    <source>
        <dbReference type="Proteomes" id="UP001451782"/>
    </source>
</evidence>
<feature type="domain" description="Porin" evidence="2">
    <location>
        <begin position="7"/>
        <end position="286"/>
    </location>
</feature>
<reference evidence="3 4" key="1">
    <citation type="submission" date="2024-04" db="EMBL/GenBank/DDBJ databases">
        <title>Phylogenomic analyses of a clade within the roseobacter group suggest taxonomic reassignments of species of the genera Aestuariivita, Citreicella, Loktanella, Nautella, Pelagibaca, Ruegeria, Thalassobius, Thiobacimonas and Tropicibacter, and the proposal o.</title>
        <authorList>
            <person name="Jeon C.O."/>
        </authorList>
    </citation>
    <scope>NUCLEOTIDE SEQUENCE [LARGE SCALE GENOMIC DNA]</scope>
    <source>
        <strain evidence="3 4">G8-12</strain>
    </source>
</reference>
<evidence type="ECO:0000256" key="1">
    <source>
        <dbReference type="SAM" id="SignalP"/>
    </source>
</evidence>
<evidence type="ECO:0000259" key="2">
    <source>
        <dbReference type="Pfam" id="PF13609"/>
    </source>
</evidence>
<organism evidence="3 4">
    <name type="scientific">Yoonia algicola</name>
    <dbReference type="NCBI Taxonomy" id="3137368"/>
    <lineage>
        <taxon>Bacteria</taxon>
        <taxon>Pseudomonadati</taxon>
        <taxon>Pseudomonadota</taxon>
        <taxon>Alphaproteobacteria</taxon>
        <taxon>Rhodobacterales</taxon>
        <taxon>Paracoccaceae</taxon>
        <taxon>Yoonia</taxon>
    </lineage>
</organism>
<protein>
    <submittedName>
        <fullName evidence="3">Porin</fullName>
    </submittedName>
</protein>
<evidence type="ECO:0000313" key="3">
    <source>
        <dbReference type="EMBL" id="WZU63154.1"/>
    </source>
</evidence>
<dbReference type="RefSeq" id="WP_342069550.1">
    <property type="nucleotide sequence ID" value="NZ_CP151762.1"/>
</dbReference>
<dbReference type="AlphaFoldDB" id="A0AAN0M102"/>
<dbReference type="InterPro" id="IPR023614">
    <property type="entry name" value="Porin_dom_sf"/>
</dbReference>
<dbReference type="EMBL" id="CP151762">
    <property type="protein sequence ID" value="WZU63154.1"/>
    <property type="molecule type" value="Genomic_DNA"/>
</dbReference>
<feature type="chain" id="PRO_5042973845" evidence="1">
    <location>
        <begin position="21"/>
        <end position="305"/>
    </location>
</feature>
<dbReference type="Gene3D" id="2.40.160.10">
    <property type="entry name" value="Porin"/>
    <property type="match status" value="1"/>
</dbReference>